<feature type="transmembrane region" description="Helical" evidence="4">
    <location>
        <begin position="227"/>
        <end position="245"/>
    </location>
</feature>
<dbReference type="PANTHER" id="PTHR43280">
    <property type="entry name" value="ARAC-FAMILY TRANSCRIPTIONAL REGULATOR"/>
    <property type="match status" value="1"/>
</dbReference>
<evidence type="ECO:0000256" key="2">
    <source>
        <dbReference type="ARBA" id="ARBA00023125"/>
    </source>
</evidence>
<protein>
    <recommendedName>
        <fullName evidence="5">HTH araC/xylS-type domain-containing protein</fullName>
    </recommendedName>
</protein>
<keyword evidence="4" id="KW-1133">Transmembrane helix</keyword>
<evidence type="ECO:0000256" key="1">
    <source>
        <dbReference type="ARBA" id="ARBA00023015"/>
    </source>
</evidence>
<sequence length="401" mass="46542">MILNLSFLGLVVALLLYIYREGRAYAKILLAIFYFLTSIFGIVHDVTNTPRSEFMISLFAVNFSPLYFLMGPVFFLFVKVIIGRERLVQKDWLHAGVAGIFLINILPHLFSSFDDKLILAHKIVEHSEALYEAKYLFMPTLVQSTIRPIFTIGYFLYTGYYLIKRCRIKNYFVTHKVSILWIGLIIILYILLNSASLLVLLNNFEIQKTHQNWLSPTMLQICFDVKYWVYSLQNLSILFIPYVLFSPQYKKKKHTSSRAQGDLVLSTFAPPVKRVVTSTAYEVPYFRLEEIGHQIAKYCVDEPYLRSRFSLSMIAEDTKIPYYQLSYYFNNHLGVSFNDWKNELRVKHIITLIQSGKAQQNTLEALAHSSGFLSRSNFVKAFKYNTGKTPSEYLKDMKSGI</sequence>
<dbReference type="InterPro" id="IPR018062">
    <property type="entry name" value="HTH_AraC-typ_CS"/>
</dbReference>
<keyword evidence="2" id="KW-0238">DNA-binding</keyword>
<feature type="transmembrane region" description="Helical" evidence="4">
    <location>
        <begin position="55"/>
        <end position="80"/>
    </location>
</feature>
<organism evidence="6 7">
    <name type="scientific">Aquirufa nivalisilvae</name>
    <dbReference type="NCBI Taxonomy" id="2516557"/>
    <lineage>
        <taxon>Bacteria</taxon>
        <taxon>Pseudomonadati</taxon>
        <taxon>Bacteroidota</taxon>
        <taxon>Cytophagia</taxon>
        <taxon>Cytophagales</taxon>
        <taxon>Flectobacillaceae</taxon>
        <taxon>Aquirufa</taxon>
    </lineage>
</organism>
<feature type="domain" description="HTH araC/xylS-type" evidence="5">
    <location>
        <begin position="294"/>
        <end position="396"/>
    </location>
</feature>
<reference evidence="7" key="1">
    <citation type="submission" date="2018-05" db="EMBL/GenBank/DDBJ databases">
        <title>Pseudarcicella sp. HME7025 Genome sequencing and assembly.</title>
        <authorList>
            <person name="Kim H."/>
            <person name="Kang H."/>
            <person name="Joh K."/>
        </authorList>
    </citation>
    <scope>NUCLEOTIDE SEQUENCE [LARGE SCALE GENOMIC DNA]</scope>
    <source>
        <strain evidence="7">HME7025</strain>
    </source>
</reference>
<dbReference type="Proteomes" id="UP000245468">
    <property type="component" value="Chromosome"/>
</dbReference>
<evidence type="ECO:0000256" key="4">
    <source>
        <dbReference type="SAM" id="Phobius"/>
    </source>
</evidence>
<dbReference type="Gene3D" id="1.10.10.60">
    <property type="entry name" value="Homeodomain-like"/>
    <property type="match status" value="2"/>
</dbReference>
<proteinExistence type="predicted"/>
<feature type="transmembrane region" description="Helical" evidence="4">
    <location>
        <begin position="24"/>
        <end position="43"/>
    </location>
</feature>
<evidence type="ECO:0000256" key="3">
    <source>
        <dbReference type="ARBA" id="ARBA00023163"/>
    </source>
</evidence>
<evidence type="ECO:0000259" key="5">
    <source>
        <dbReference type="PROSITE" id="PS01124"/>
    </source>
</evidence>
<dbReference type="GO" id="GO:0043565">
    <property type="term" value="F:sequence-specific DNA binding"/>
    <property type="evidence" value="ECO:0007669"/>
    <property type="project" value="InterPro"/>
</dbReference>
<accession>A0A2S2DXF4</accession>
<feature type="transmembrane region" description="Helical" evidence="4">
    <location>
        <begin position="92"/>
        <end position="110"/>
    </location>
</feature>
<keyword evidence="3" id="KW-0804">Transcription</keyword>
<dbReference type="RefSeq" id="WP_109323386.1">
    <property type="nucleotide sequence ID" value="NZ_CP029346.1"/>
</dbReference>
<dbReference type="GO" id="GO:0003700">
    <property type="term" value="F:DNA-binding transcription factor activity"/>
    <property type="evidence" value="ECO:0007669"/>
    <property type="project" value="InterPro"/>
</dbReference>
<dbReference type="KEGG" id="psez:HME7025_01870"/>
<keyword evidence="7" id="KW-1185">Reference proteome</keyword>
<dbReference type="PROSITE" id="PS00041">
    <property type="entry name" value="HTH_ARAC_FAMILY_1"/>
    <property type="match status" value="1"/>
</dbReference>
<keyword evidence="4" id="KW-0472">Membrane</keyword>
<dbReference type="OrthoDB" id="5492415at2"/>
<keyword evidence="4" id="KW-0812">Transmembrane</keyword>
<evidence type="ECO:0000313" key="7">
    <source>
        <dbReference type="Proteomes" id="UP000245468"/>
    </source>
</evidence>
<keyword evidence="1" id="KW-0805">Transcription regulation</keyword>
<dbReference type="AlphaFoldDB" id="A0A2S2DXF4"/>
<dbReference type="InterPro" id="IPR009057">
    <property type="entry name" value="Homeodomain-like_sf"/>
</dbReference>
<name>A0A2S2DXF4_9BACT</name>
<dbReference type="EMBL" id="CP029346">
    <property type="protein sequence ID" value="AWL09720.1"/>
    <property type="molecule type" value="Genomic_DNA"/>
</dbReference>
<dbReference type="SUPFAM" id="SSF46689">
    <property type="entry name" value="Homeodomain-like"/>
    <property type="match status" value="1"/>
</dbReference>
<dbReference type="SMART" id="SM00342">
    <property type="entry name" value="HTH_ARAC"/>
    <property type="match status" value="1"/>
</dbReference>
<evidence type="ECO:0000313" key="6">
    <source>
        <dbReference type="EMBL" id="AWL09720.1"/>
    </source>
</evidence>
<feature type="transmembrane region" description="Helical" evidence="4">
    <location>
        <begin position="145"/>
        <end position="163"/>
    </location>
</feature>
<dbReference type="Pfam" id="PF12833">
    <property type="entry name" value="HTH_18"/>
    <property type="match status" value="1"/>
</dbReference>
<dbReference type="PROSITE" id="PS01124">
    <property type="entry name" value="HTH_ARAC_FAMILY_2"/>
    <property type="match status" value="1"/>
</dbReference>
<feature type="transmembrane region" description="Helical" evidence="4">
    <location>
        <begin position="179"/>
        <end position="201"/>
    </location>
</feature>
<gene>
    <name evidence="6" type="ORF">HME7025_01870</name>
</gene>
<dbReference type="PANTHER" id="PTHR43280:SF2">
    <property type="entry name" value="HTH-TYPE TRANSCRIPTIONAL REGULATOR EXSA"/>
    <property type="match status" value="1"/>
</dbReference>
<dbReference type="InterPro" id="IPR018060">
    <property type="entry name" value="HTH_AraC"/>
</dbReference>